<evidence type="ECO:0000256" key="2">
    <source>
        <dbReference type="ARBA" id="ARBA00023136"/>
    </source>
</evidence>
<keyword evidence="4" id="KW-0675">Receptor</keyword>
<feature type="non-terminal residue" evidence="4">
    <location>
        <position position="234"/>
    </location>
</feature>
<sequence>MPINYAQTVNQLNTSTTPVNTKPSWFIQDYALYNDRTDERRKTGRVVLQWHPTDAVMVTLNDDYSDDRLISYRSEYSQWFNSGSLYNVKTDANGTITSFNYLDQPTDFDADIDGSYLKNNLIGGNVLWDVNDHWTLDLDLDQSASYLNPGHQVSNFDSDVGYGPSGTGAALAGYPNAWSGTGVVVPGGNNLPYLATWGPNNNKSNVLGLNPLILGSHVFPIQYVGEDDYINEGQ</sequence>
<comment type="subcellular location">
    <subcellularLocation>
        <location evidence="1">Cell outer membrane</location>
    </subcellularLocation>
</comment>
<comment type="caution">
    <text evidence="4">The sequence shown here is derived from an EMBL/GenBank/DDBJ whole genome shotgun (WGS) entry which is preliminary data.</text>
</comment>
<evidence type="ECO:0000313" key="4">
    <source>
        <dbReference type="EMBL" id="EQD54293.1"/>
    </source>
</evidence>
<reference evidence="4" key="2">
    <citation type="journal article" date="2014" name="ISME J.">
        <title>Microbial stratification in low pH oxic and suboxic macroscopic growths along an acid mine drainage.</title>
        <authorList>
            <person name="Mendez-Garcia C."/>
            <person name="Mesa V."/>
            <person name="Sprenger R.R."/>
            <person name="Richter M."/>
            <person name="Diez M.S."/>
            <person name="Solano J."/>
            <person name="Bargiela R."/>
            <person name="Golyshina O.V."/>
            <person name="Manteca A."/>
            <person name="Ramos J.L."/>
            <person name="Gallego J.R."/>
            <person name="Llorente I."/>
            <person name="Martins Dos Santos V.A."/>
            <person name="Jensen O.N."/>
            <person name="Pelaez A.I."/>
            <person name="Sanchez J."/>
            <person name="Ferrer M."/>
        </authorList>
    </citation>
    <scope>NUCLEOTIDE SEQUENCE</scope>
</reference>
<dbReference type="Gene3D" id="2.40.170.20">
    <property type="entry name" value="TonB-dependent receptor, beta-barrel domain"/>
    <property type="match status" value="1"/>
</dbReference>
<reference evidence="4" key="1">
    <citation type="submission" date="2013-08" db="EMBL/GenBank/DDBJ databases">
        <authorList>
            <person name="Mendez C."/>
            <person name="Richter M."/>
            <person name="Ferrer M."/>
            <person name="Sanchez J."/>
        </authorList>
    </citation>
    <scope>NUCLEOTIDE SEQUENCE</scope>
</reference>
<evidence type="ECO:0000256" key="3">
    <source>
        <dbReference type="ARBA" id="ARBA00023237"/>
    </source>
</evidence>
<keyword evidence="2" id="KW-0472">Membrane</keyword>
<name>T1ACE2_9ZZZZ</name>
<dbReference type="EMBL" id="AUZZ01004249">
    <property type="protein sequence ID" value="EQD54293.1"/>
    <property type="molecule type" value="Genomic_DNA"/>
</dbReference>
<organism evidence="4">
    <name type="scientific">mine drainage metagenome</name>
    <dbReference type="NCBI Taxonomy" id="410659"/>
    <lineage>
        <taxon>unclassified sequences</taxon>
        <taxon>metagenomes</taxon>
        <taxon>ecological metagenomes</taxon>
    </lineage>
</organism>
<dbReference type="AlphaFoldDB" id="T1ACE2"/>
<gene>
    <name evidence="4" type="ORF">B2A_06054</name>
</gene>
<evidence type="ECO:0000256" key="1">
    <source>
        <dbReference type="ARBA" id="ARBA00004442"/>
    </source>
</evidence>
<proteinExistence type="predicted"/>
<dbReference type="GO" id="GO:0009279">
    <property type="term" value="C:cell outer membrane"/>
    <property type="evidence" value="ECO:0007669"/>
    <property type="project" value="UniProtKB-SubCell"/>
</dbReference>
<dbReference type="SUPFAM" id="SSF56935">
    <property type="entry name" value="Porins"/>
    <property type="match status" value="1"/>
</dbReference>
<protein>
    <submittedName>
        <fullName evidence="4">TonB-dependent receptor</fullName>
    </submittedName>
</protein>
<accession>T1ACE2</accession>
<dbReference type="InterPro" id="IPR036942">
    <property type="entry name" value="Beta-barrel_TonB_sf"/>
</dbReference>
<keyword evidence="3" id="KW-0998">Cell outer membrane</keyword>